<dbReference type="RefSeq" id="WP_418886389.1">
    <property type="nucleotide sequence ID" value="NZ_CP015029.1"/>
</dbReference>
<dbReference type="PANTHER" id="PTHR30290">
    <property type="entry name" value="PERIPLASMIC BINDING COMPONENT OF ABC TRANSPORTER"/>
    <property type="match status" value="1"/>
</dbReference>
<proteinExistence type="inferred from homology"/>
<dbReference type="Gene3D" id="3.40.190.10">
    <property type="entry name" value="Periplasmic binding protein-like II"/>
    <property type="match status" value="1"/>
</dbReference>
<protein>
    <submittedName>
        <fullName evidence="5">Cationic peptide transport system substrate-binding protein</fullName>
    </submittedName>
</protein>
<dbReference type="InterPro" id="IPR030678">
    <property type="entry name" value="Peptide/Ni-bd"/>
</dbReference>
<sequence>MMENIDTILVRKWAKVKLLGVLAMFPFFAHAAPKIPLPLLETSVIYCTQAEGFSFNPQRADAGSNMNVVTEQIFDKLVEFDPNTNRILPALAERFELSEDGLTMTFHLRRNVNFHRTAWFTPTRQLNAEDVVFSLNRMMGKNMELSERNTAEQESLARYQINQQIAEATHFPYFDSTRLKNRIDRVVATNPYTVKIQLSEPYPALVDHLASQYAVILSKEYALQLNADENLLQLDRLPVGTGSYQVESYVQNDHVRLKPNPTYWGKRAKVKNMIVDFSTSGTGRMAKFLNGECDVAAFPEPSQLSMAKKHSVVSRNVGANLAFLAFNVQSPKMKNIALREHIARGINRGRLVRTLFYGGAERADNVLPSALLSNSARNGYPYLPRPIGKLLDGTDRLQLWVVDEKRVYNPHPLKMAELIRADLARLGIQLNVRQVSRAYLVQQLEKNEADYDLILSGWLANNFDLDSFLYPILSCKVQQSVTNLSNWCNPEFDALLNQAQLSQDWNEQRELYRQAELLLQKELPILPLVNANRLLLVSDKLRPVPISHFGQVKLSAIERKTVRQGGK</sequence>
<dbReference type="EMBL" id="RKQT01000001">
    <property type="protein sequence ID" value="RPE96037.1"/>
    <property type="molecule type" value="Genomic_DNA"/>
</dbReference>
<keyword evidence="6" id="KW-1185">Reference proteome</keyword>
<dbReference type="PANTHER" id="PTHR30290:SF28">
    <property type="entry name" value="ABC TRANSPORTER PERIPLASMIC-BINDING PROTEIN SAPA-RELATED"/>
    <property type="match status" value="1"/>
</dbReference>
<evidence type="ECO:0000259" key="4">
    <source>
        <dbReference type="Pfam" id="PF00496"/>
    </source>
</evidence>
<dbReference type="InterPro" id="IPR000914">
    <property type="entry name" value="SBP_5_dom"/>
</dbReference>
<evidence type="ECO:0000313" key="6">
    <source>
        <dbReference type="Proteomes" id="UP000276901"/>
    </source>
</evidence>
<name>A0ABX9XV26_9PAST</name>
<dbReference type="Gene3D" id="3.10.105.10">
    <property type="entry name" value="Dipeptide-binding Protein, Domain 3"/>
    <property type="match status" value="1"/>
</dbReference>
<evidence type="ECO:0000256" key="2">
    <source>
        <dbReference type="ARBA" id="ARBA00022729"/>
    </source>
</evidence>
<dbReference type="CDD" id="cd08493">
    <property type="entry name" value="PBP2_DppA_like"/>
    <property type="match status" value="1"/>
</dbReference>
<dbReference type="Pfam" id="PF00496">
    <property type="entry name" value="SBP_bac_5"/>
    <property type="match status" value="1"/>
</dbReference>
<feature type="chain" id="PRO_5046131178" evidence="3">
    <location>
        <begin position="32"/>
        <end position="567"/>
    </location>
</feature>
<dbReference type="Gene3D" id="3.90.76.10">
    <property type="entry name" value="Dipeptide-binding Protein, Domain 1"/>
    <property type="match status" value="1"/>
</dbReference>
<dbReference type="Proteomes" id="UP000276901">
    <property type="component" value="Unassembled WGS sequence"/>
</dbReference>
<accession>A0ABX9XV26</accession>
<feature type="signal peptide" evidence="3">
    <location>
        <begin position="1"/>
        <end position="31"/>
    </location>
</feature>
<dbReference type="PIRSF" id="PIRSF002741">
    <property type="entry name" value="MppA"/>
    <property type="match status" value="1"/>
</dbReference>
<evidence type="ECO:0000256" key="3">
    <source>
        <dbReference type="SAM" id="SignalP"/>
    </source>
</evidence>
<keyword evidence="2 3" id="KW-0732">Signal</keyword>
<evidence type="ECO:0000256" key="1">
    <source>
        <dbReference type="ARBA" id="ARBA00005695"/>
    </source>
</evidence>
<reference evidence="5 6" key="1">
    <citation type="submission" date="2018-11" db="EMBL/GenBank/DDBJ databases">
        <title>Genomic Encyclopedia of Type Strains, Phase IV (KMG-IV): sequencing the most valuable type-strain genomes for metagenomic binning, comparative biology and taxonomic classification.</title>
        <authorList>
            <person name="Goeker M."/>
        </authorList>
    </citation>
    <scope>NUCLEOTIDE SEQUENCE [LARGE SCALE GENOMIC DNA]</scope>
    <source>
        <strain evidence="5 6">DSM 25797</strain>
    </source>
</reference>
<dbReference type="PROSITE" id="PS01040">
    <property type="entry name" value="SBP_BACTERIAL_5"/>
    <property type="match status" value="1"/>
</dbReference>
<dbReference type="InterPro" id="IPR039424">
    <property type="entry name" value="SBP_5"/>
</dbReference>
<comment type="similarity">
    <text evidence="1">Belongs to the bacterial solute-binding protein 5 family.</text>
</comment>
<evidence type="ECO:0000313" key="5">
    <source>
        <dbReference type="EMBL" id="RPE96037.1"/>
    </source>
</evidence>
<organism evidence="5 6">
    <name type="scientific">Frederiksenia canicola</name>
    <dbReference type="NCBI Taxonomy" id="123824"/>
    <lineage>
        <taxon>Bacteria</taxon>
        <taxon>Pseudomonadati</taxon>
        <taxon>Pseudomonadota</taxon>
        <taxon>Gammaproteobacteria</taxon>
        <taxon>Pasteurellales</taxon>
        <taxon>Pasteurellaceae</taxon>
        <taxon>Frederiksenia</taxon>
    </lineage>
</organism>
<feature type="domain" description="Solute-binding protein family 5" evidence="4">
    <location>
        <begin position="87"/>
        <end position="477"/>
    </location>
</feature>
<dbReference type="InterPro" id="IPR023765">
    <property type="entry name" value="SBP_5_CS"/>
</dbReference>
<dbReference type="SUPFAM" id="SSF53850">
    <property type="entry name" value="Periplasmic binding protein-like II"/>
    <property type="match status" value="1"/>
</dbReference>
<comment type="caution">
    <text evidence="5">The sequence shown here is derived from an EMBL/GenBank/DDBJ whole genome shotgun (WGS) entry which is preliminary data.</text>
</comment>
<gene>
    <name evidence="5" type="ORF">EDC49_0418</name>
</gene>